<keyword evidence="1" id="KW-0805">Transcription regulation</keyword>
<feature type="domain" description="HTH lacI-type" evidence="4">
    <location>
        <begin position="3"/>
        <end position="57"/>
    </location>
</feature>
<gene>
    <name evidence="5" type="ORF">AFL42_02740</name>
</gene>
<keyword evidence="6" id="KW-1185">Reference proteome</keyword>
<dbReference type="SUPFAM" id="SSF53822">
    <property type="entry name" value="Periplasmic binding protein-like I"/>
    <property type="match status" value="1"/>
</dbReference>
<accession>A0ABR5MMI4</accession>
<dbReference type="EMBL" id="LGTK01000005">
    <property type="protein sequence ID" value="KPH77886.1"/>
    <property type="molecule type" value="Genomic_DNA"/>
</dbReference>
<organism evidence="5 6">
    <name type="scientific">Oceanobacillus caeni</name>
    <dbReference type="NCBI Taxonomy" id="405946"/>
    <lineage>
        <taxon>Bacteria</taxon>
        <taxon>Bacillati</taxon>
        <taxon>Bacillota</taxon>
        <taxon>Bacilli</taxon>
        <taxon>Bacillales</taxon>
        <taxon>Bacillaceae</taxon>
        <taxon>Oceanobacillus</taxon>
    </lineage>
</organism>
<evidence type="ECO:0000259" key="4">
    <source>
        <dbReference type="PROSITE" id="PS50932"/>
    </source>
</evidence>
<keyword evidence="3" id="KW-0804">Transcription</keyword>
<dbReference type="RefSeq" id="WP_060667765.1">
    <property type="nucleotide sequence ID" value="NZ_JAHHXM010000001.1"/>
</dbReference>
<dbReference type="Pfam" id="PF00356">
    <property type="entry name" value="LacI"/>
    <property type="match status" value="1"/>
</dbReference>
<dbReference type="PANTHER" id="PTHR30146:SF109">
    <property type="entry name" value="HTH-TYPE TRANSCRIPTIONAL REGULATOR GALS"/>
    <property type="match status" value="1"/>
</dbReference>
<protein>
    <submittedName>
        <fullName evidence="5">Transcriptional regulator</fullName>
    </submittedName>
</protein>
<dbReference type="PANTHER" id="PTHR30146">
    <property type="entry name" value="LACI-RELATED TRANSCRIPTIONAL REPRESSOR"/>
    <property type="match status" value="1"/>
</dbReference>
<evidence type="ECO:0000256" key="2">
    <source>
        <dbReference type="ARBA" id="ARBA00023125"/>
    </source>
</evidence>
<dbReference type="SUPFAM" id="SSF47413">
    <property type="entry name" value="lambda repressor-like DNA-binding domains"/>
    <property type="match status" value="1"/>
</dbReference>
<dbReference type="SMART" id="SM00354">
    <property type="entry name" value="HTH_LACI"/>
    <property type="match status" value="1"/>
</dbReference>
<evidence type="ECO:0000313" key="5">
    <source>
        <dbReference type="EMBL" id="KPH77886.1"/>
    </source>
</evidence>
<dbReference type="Gene3D" id="3.40.50.2300">
    <property type="match status" value="2"/>
</dbReference>
<dbReference type="Pfam" id="PF13377">
    <property type="entry name" value="Peripla_BP_3"/>
    <property type="match status" value="1"/>
</dbReference>
<dbReference type="Gene3D" id="1.10.260.40">
    <property type="entry name" value="lambda repressor-like DNA-binding domains"/>
    <property type="match status" value="1"/>
</dbReference>
<dbReference type="Proteomes" id="UP000037854">
    <property type="component" value="Unassembled WGS sequence"/>
</dbReference>
<dbReference type="CDD" id="cd01392">
    <property type="entry name" value="HTH_LacI"/>
    <property type="match status" value="1"/>
</dbReference>
<evidence type="ECO:0000256" key="1">
    <source>
        <dbReference type="ARBA" id="ARBA00023015"/>
    </source>
</evidence>
<proteinExistence type="predicted"/>
<dbReference type="PROSITE" id="PS50932">
    <property type="entry name" value="HTH_LACI_2"/>
    <property type="match status" value="1"/>
</dbReference>
<sequence length="337" mass="37345">MKPTIYDVAKEAKVSIATVSKVINKTGSISDPTRKKVNKVIQRLNYKPNVVASALTKKQTDSLALIIPDISNPFFSEISRFIEDKAHEMGLTLFICSTDYNEEKEKRYIELLQSKQADGFIIASGFQNIHLVEEFHQNNIPVTLLAQDNLTESFNVVSVDDYRGGFLAINHLISLGHQNIAVIAEKVHSSTLRLHAYRDLLGMHGMPVSEENVIRTTASIQNGEKAMLGLLQKEDRPTAVFAANDILAVGALKAARSLGLEVPKDISVIGFDNMILSTTTVPELTTVAQPIKDMADKIVDVLIRQIKMPHLATERTLFVPELIVRESTAQPPKHLKN</sequence>
<dbReference type="InterPro" id="IPR010982">
    <property type="entry name" value="Lambda_DNA-bd_dom_sf"/>
</dbReference>
<dbReference type="InterPro" id="IPR046335">
    <property type="entry name" value="LacI/GalR-like_sensor"/>
</dbReference>
<dbReference type="InterPro" id="IPR028082">
    <property type="entry name" value="Peripla_BP_I"/>
</dbReference>
<dbReference type="PRINTS" id="PR00036">
    <property type="entry name" value="HTHLACI"/>
</dbReference>
<dbReference type="CDD" id="cd06267">
    <property type="entry name" value="PBP1_LacI_sugar_binding-like"/>
    <property type="match status" value="1"/>
</dbReference>
<comment type="caution">
    <text evidence="5">The sequence shown here is derived from an EMBL/GenBank/DDBJ whole genome shotgun (WGS) entry which is preliminary data.</text>
</comment>
<keyword evidence="2" id="KW-0238">DNA-binding</keyword>
<name>A0ABR5MMI4_9BACI</name>
<evidence type="ECO:0000256" key="3">
    <source>
        <dbReference type="ARBA" id="ARBA00023163"/>
    </source>
</evidence>
<dbReference type="InterPro" id="IPR000843">
    <property type="entry name" value="HTH_LacI"/>
</dbReference>
<dbReference type="PROSITE" id="PS00356">
    <property type="entry name" value="HTH_LACI_1"/>
    <property type="match status" value="1"/>
</dbReference>
<evidence type="ECO:0000313" key="6">
    <source>
        <dbReference type="Proteomes" id="UP000037854"/>
    </source>
</evidence>
<reference evidence="5 6" key="1">
    <citation type="submission" date="2015-07" db="EMBL/GenBank/DDBJ databases">
        <title>High-quality draft genome sequence of Oceanobacillus caeni HM6, a bacillus isolated from a human feces.</title>
        <authorList>
            <person name="Kumar J."/>
            <person name="Verma M.K."/>
            <person name="Pandey R."/>
            <person name="Bhambi M."/>
            <person name="Chauhan N."/>
        </authorList>
    </citation>
    <scope>NUCLEOTIDE SEQUENCE [LARGE SCALE GENOMIC DNA]</scope>
    <source>
        <strain evidence="5 6">HM6</strain>
    </source>
</reference>